<feature type="transmembrane region" description="Helical" evidence="1">
    <location>
        <begin position="9"/>
        <end position="27"/>
    </location>
</feature>
<keyword evidence="1" id="KW-0812">Transmembrane</keyword>
<evidence type="ECO:0008006" key="4">
    <source>
        <dbReference type="Google" id="ProtNLM"/>
    </source>
</evidence>
<sequence length="203" mass="22307">MERDLKRNIFVGVIVALVTSLVTTLVVTSTDYVASVMDTAGQGRQAEYEKELYIKFLNQLKADSLDSIERDFARIEAAQNRLLSEIPRGEVAAFDLRSCPEGWSVFEPARGKFILGAETREDFGDRGGEAQVLLQYQHLPAHQHETRLGTLPHQHIFGSGGNKDTVHGGAYAPAAAALTSRAGGGIAHNNMPPYYVLTYCRKD</sequence>
<dbReference type="AlphaFoldDB" id="A0A545U6U1"/>
<protein>
    <recommendedName>
        <fullName evidence="4">Tail fiber protein</fullName>
    </recommendedName>
</protein>
<accession>A0A545U6U1</accession>
<evidence type="ECO:0000313" key="3">
    <source>
        <dbReference type="Proteomes" id="UP000319732"/>
    </source>
</evidence>
<keyword evidence="1" id="KW-0472">Membrane</keyword>
<proteinExistence type="predicted"/>
<evidence type="ECO:0000256" key="1">
    <source>
        <dbReference type="SAM" id="Phobius"/>
    </source>
</evidence>
<reference evidence="2 3" key="1">
    <citation type="submission" date="2019-06" db="EMBL/GenBank/DDBJ databases">
        <title>Whole genome sequence for Cellvibrionaceae sp. R142.</title>
        <authorList>
            <person name="Wang G."/>
        </authorList>
    </citation>
    <scope>NUCLEOTIDE SEQUENCE [LARGE SCALE GENOMIC DNA]</scope>
    <source>
        <strain evidence="2 3">R142</strain>
    </source>
</reference>
<evidence type="ECO:0000313" key="2">
    <source>
        <dbReference type="EMBL" id="TQV85177.1"/>
    </source>
</evidence>
<comment type="caution">
    <text evidence="2">The sequence shown here is derived from an EMBL/GenBank/DDBJ whole genome shotgun (WGS) entry which is preliminary data.</text>
</comment>
<dbReference type="RefSeq" id="WP_142902724.1">
    <property type="nucleotide sequence ID" value="NZ_ML660088.1"/>
</dbReference>
<keyword evidence="3" id="KW-1185">Reference proteome</keyword>
<dbReference type="EMBL" id="VHSG01000004">
    <property type="protein sequence ID" value="TQV85177.1"/>
    <property type="molecule type" value="Genomic_DNA"/>
</dbReference>
<dbReference type="OrthoDB" id="9810174at2"/>
<gene>
    <name evidence="2" type="ORF">FKG94_03030</name>
</gene>
<dbReference type="Proteomes" id="UP000319732">
    <property type="component" value="Unassembled WGS sequence"/>
</dbReference>
<keyword evidence="1" id="KW-1133">Transmembrane helix</keyword>
<organism evidence="2 3">
    <name type="scientific">Exilibacterium tricleocarpae</name>
    <dbReference type="NCBI Taxonomy" id="2591008"/>
    <lineage>
        <taxon>Bacteria</taxon>
        <taxon>Pseudomonadati</taxon>
        <taxon>Pseudomonadota</taxon>
        <taxon>Gammaproteobacteria</taxon>
        <taxon>Cellvibrionales</taxon>
        <taxon>Cellvibrionaceae</taxon>
        <taxon>Exilibacterium</taxon>
    </lineage>
</organism>
<name>A0A545U6U1_9GAMM</name>
<dbReference type="SUPFAM" id="SSF88874">
    <property type="entry name" value="Receptor-binding domain of short tail fibre protein gp12"/>
    <property type="match status" value="1"/>
</dbReference>